<dbReference type="NCBIfam" id="TIGR01236">
    <property type="entry name" value="D1pyr5carbox1"/>
    <property type="match status" value="1"/>
</dbReference>
<dbReference type="SUPFAM" id="SSF53720">
    <property type="entry name" value="ALDH-like"/>
    <property type="match status" value="1"/>
</dbReference>
<protein>
    <recommendedName>
        <fullName evidence="9 10">Multifunctional fusion protein</fullName>
    </recommendedName>
    <domain>
        <recommendedName>
            <fullName evidence="10">Delta-1-pyrroline-5-carboxylate dehydrogenase</fullName>
            <shortName evidence="10">P5C dehydrogenase</shortName>
        </recommendedName>
        <alternativeName>
            <fullName evidence="9">L-glutamate gamma-semialdehyde dehydrogenase</fullName>
        </alternativeName>
    </domain>
    <domain>
        <recommendedName>
            <fullName evidence="9">L-glutamate gamma-semialdehyde dehydrogenase</fullName>
            <ecNumber evidence="9">1.2.1.88</ecNumber>
        </recommendedName>
    </domain>
</protein>
<dbReference type="EMBL" id="GGYP01000987">
    <property type="protein sequence ID" value="MDE45758.1"/>
    <property type="molecule type" value="Transcribed_RNA"/>
</dbReference>
<evidence type="ECO:0000256" key="3">
    <source>
        <dbReference type="ARBA" id="ARBA00023002"/>
    </source>
</evidence>
<comment type="similarity">
    <text evidence="2 8">Belongs to the aldehyde dehydrogenase family.</text>
</comment>
<accession>A0A6G1S5V3</accession>
<evidence type="ECO:0000256" key="9">
    <source>
        <dbReference type="RuleBase" id="RU366016"/>
    </source>
</evidence>
<dbReference type="EC" id="1.2.1.88" evidence="9"/>
<dbReference type="InterPro" id="IPR029510">
    <property type="entry name" value="Ald_DH_CS_GLU"/>
</dbReference>
<evidence type="ECO:0000256" key="10">
    <source>
        <dbReference type="RuleBase" id="RU366030"/>
    </source>
</evidence>
<dbReference type="Gene3D" id="3.40.309.10">
    <property type="entry name" value="Aldehyde Dehydrogenase, Chain A, domain 2"/>
    <property type="match status" value="1"/>
</dbReference>
<dbReference type="InterPro" id="IPR050485">
    <property type="entry name" value="Proline_metab_enzyme"/>
</dbReference>
<evidence type="ECO:0000256" key="5">
    <source>
        <dbReference type="ARBA" id="ARBA00023062"/>
    </source>
</evidence>
<dbReference type="PROSITE" id="PS00687">
    <property type="entry name" value="ALDEHYDE_DEHYDR_GLU"/>
    <property type="match status" value="1"/>
</dbReference>
<organism evidence="12">
    <name type="scientific">Aceria tosichella</name>
    <name type="common">wheat curl mite</name>
    <dbReference type="NCBI Taxonomy" id="561515"/>
    <lineage>
        <taxon>Eukaryota</taxon>
        <taxon>Metazoa</taxon>
        <taxon>Ecdysozoa</taxon>
        <taxon>Arthropoda</taxon>
        <taxon>Chelicerata</taxon>
        <taxon>Arachnida</taxon>
        <taxon>Acari</taxon>
        <taxon>Acariformes</taxon>
        <taxon>Trombidiformes</taxon>
        <taxon>Prostigmata</taxon>
        <taxon>Eupodina</taxon>
        <taxon>Eriophyoidea</taxon>
        <taxon>Eriophyidae</taxon>
        <taxon>Eriophyinae</taxon>
        <taxon>Aceriini</taxon>
        <taxon>Aceria</taxon>
    </lineage>
</organism>
<feature type="active site" evidence="7">
    <location>
        <position position="333"/>
    </location>
</feature>
<keyword evidence="5 9" id="KW-0642">Proline metabolism</keyword>
<keyword evidence="4 9" id="KW-0520">NAD</keyword>
<dbReference type="GO" id="GO:0010133">
    <property type="term" value="P:L-proline catabolic process to L-glutamate"/>
    <property type="evidence" value="ECO:0007669"/>
    <property type="project" value="UniProtKB-UniRule"/>
</dbReference>
<evidence type="ECO:0000256" key="8">
    <source>
        <dbReference type="RuleBase" id="RU003345"/>
    </source>
</evidence>
<evidence type="ECO:0000256" key="2">
    <source>
        <dbReference type="ARBA" id="ARBA00009986"/>
    </source>
</evidence>
<dbReference type="InterPro" id="IPR016163">
    <property type="entry name" value="Ald_DH_C"/>
</dbReference>
<comment type="pathway">
    <text evidence="1 9">Amino-acid degradation; L-proline degradation into L-glutamate; L-glutamate from L-proline: step 2/2.</text>
</comment>
<evidence type="ECO:0000256" key="7">
    <source>
        <dbReference type="PROSITE-ProRule" id="PRU10007"/>
    </source>
</evidence>
<keyword evidence="3 8" id="KW-0560">Oxidoreductase</keyword>
<comment type="catalytic activity">
    <reaction evidence="6 9">
        <text>L-glutamate 5-semialdehyde + NAD(+) + H2O = L-glutamate + NADH + 2 H(+)</text>
        <dbReference type="Rhea" id="RHEA:30235"/>
        <dbReference type="ChEBI" id="CHEBI:15377"/>
        <dbReference type="ChEBI" id="CHEBI:15378"/>
        <dbReference type="ChEBI" id="CHEBI:29985"/>
        <dbReference type="ChEBI" id="CHEBI:57540"/>
        <dbReference type="ChEBI" id="CHEBI:57945"/>
        <dbReference type="ChEBI" id="CHEBI:58066"/>
        <dbReference type="EC" id="1.2.1.88"/>
    </reaction>
</comment>
<name>A0A6G1S5V3_9ACAR</name>
<dbReference type="FunFam" id="3.40.309.10:FF:000005">
    <property type="entry name" value="1-pyrroline-5-carboxylate dehydrogenase 1"/>
    <property type="match status" value="1"/>
</dbReference>
<dbReference type="PROSITE" id="PS00070">
    <property type="entry name" value="ALDEHYDE_DEHYDR_CYS"/>
    <property type="match status" value="1"/>
</dbReference>
<dbReference type="AlphaFoldDB" id="A0A6G1S5V3"/>
<dbReference type="UniPathway" id="UPA00261">
    <property type="reaction ID" value="UER00374"/>
</dbReference>
<evidence type="ECO:0000256" key="6">
    <source>
        <dbReference type="ARBA" id="ARBA00048142"/>
    </source>
</evidence>
<sequence>MLFHLLKNSRLPSKASARYANEQLRLLTRNVSTAYTPPPPLEHSDWPANEPILDYVTDKNSTHRRELLKCLEEIQASLNDVPIVIDGREHRTDQIRHQLVPFDHKKRLAQFYYATVDLIKQAADVASARRRDWEFVPMEERAVIFERAADLVSGKYRARLNAATMLGQGKTIKQAEIDSAAELADFLRFNSTYARLLAKDNWQPRSTANERNSLEFRGLDGFVAAIAPFNFTAIGGNLINAPVLMGNSVVYKPSDTAVLSNYLILKLLQEAGLPDGLVNFVPSDGLDFGRLISADRRLAGVNFTGSLTTFQWLWTEIGLNVKRYEMFPRLVGECGGKNFHFIHESAHVDTAVAQTIRAAFEYSGQKCSACSRLYVPASLWDKQMRDKLVDRMRNEIQLGPATELDTTYTSAVIDARAFARIKSYLTYAKNTPDNNRIITGGETNDDIGYFVQPTLIETKQPRDRLMTEEIFGPVLTVYVYQDDEVDSTLELIDENPFALTGAIFAQDESFVKHARRKLRMSAGNFYINDKSTGAVVGQQPFGGSRHSGTNDKAGGPFNLLRWTNQLTVKRTIKPLTDI</sequence>
<evidence type="ECO:0000259" key="11">
    <source>
        <dbReference type="Pfam" id="PF00171"/>
    </source>
</evidence>
<dbReference type="GO" id="GO:0003842">
    <property type="term" value="F:L-glutamate gamma-semialdehyde dehydrogenase activity"/>
    <property type="evidence" value="ECO:0007669"/>
    <property type="project" value="UniProtKB-UniRule"/>
</dbReference>
<dbReference type="Gene3D" id="3.40.605.10">
    <property type="entry name" value="Aldehyde Dehydrogenase, Chain A, domain 1"/>
    <property type="match status" value="1"/>
</dbReference>
<gene>
    <name evidence="12" type="primary">Aldh4a1</name>
    <name evidence="12" type="ORF">g.16810</name>
</gene>
<dbReference type="Pfam" id="PF00171">
    <property type="entry name" value="Aldedh"/>
    <property type="match status" value="1"/>
</dbReference>
<dbReference type="PANTHER" id="PTHR42862">
    <property type="entry name" value="DELTA-1-PYRROLINE-5-CARBOXYLATE DEHYDROGENASE 1, ISOFORM A-RELATED"/>
    <property type="match status" value="1"/>
</dbReference>
<dbReference type="InterPro" id="IPR016160">
    <property type="entry name" value="Ald_DH_CS_CYS"/>
</dbReference>
<reference evidence="12" key="1">
    <citation type="submission" date="2018-10" db="EMBL/GenBank/DDBJ databases">
        <title>Transcriptome assembly of Aceria tosichella (Wheat curl mite) Type 2.</title>
        <authorList>
            <person name="Scully E.D."/>
            <person name="Geib S.M."/>
            <person name="Palmer N.A."/>
            <person name="Gupta A.K."/>
            <person name="Sarath G."/>
            <person name="Tatineni S."/>
        </authorList>
    </citation>
    <scope>NUCLEOTIDE SEQUENCE</scope>
    <source>
        <strain evidence="12">LincolnNE</strain>
    </source>
</reference>
<evidence type="ECO:0000256" key="1">
    <source>
        <dbReference type="ARBA" id="ARBA00004786"/>
    </source>
</evidence>
<dbReference type="InterPro" id="IPR016161">
    <property type="entry name" value="Ald_DH/histidinol_DH"/>
</dbReference>
<dbReference type="FunFam" id="3.40.605.10:FF:000006">
    <property type="entry name" value="1-pyrroline-5-carboxylate dehydrogenase"/>
    <property type="match status" value="1"/>
</dbReference>
<dbReference type="InterPro" id="IPR005931">
    <property type="entry name" value="P5CDH/ALDH4A1"/>
</dbReference>
<proteinExistence type="inferred from homology"/>
<evidence type="ECO:0000256" key="4">
    <source>
        <dbReference type="ARBA" id="ARBA00023027"/>
    </source>
</evidence>
<dbReference type="PANTHER" id="PTHR42862:SF1">
    <property type="entry name" value="DELTA-1-PYRROLINE-5-CARBOXYLATE DEHYDROGENASE 2, ISOFORM A-RELATED"/>
    <property type="match status" value="1"/>
</dbReference>
<dbReference type="InterPro" id="IPR016162">
    <property type="entry name" value="Ald_DH_N"/>
</dbReference>
<evidence type="ECO:0000313" key="12">
    <source>
        <dbReference type="EMBL" id="MDE45758.1"/>
    </source>
</evidence>
<dbReference type="GO" id="GO:0005759">
    <property type="term" value="C:mitochondrial matrix"/>
    <property type="evidence" value="ECO:0007669"/>
    <property type="project" value="TreeGrafter"/>
</dbReference>
<feature type="domain" description="Aldehyde dehydrogenase" evidence="11">
    <location>
        <begin position="101"/>
        <end position="565"/>
    </location>
</feature>
<dbReference type="InterPro" id="IPR015590">
    <property type="entry name" value="Aldehyde_DH_dom"/>
</dbReference>